<dbReference type="PANTHER" id="PTHR23035:SF1">
    <property type="entry name" value="CILIA- AND FLAGELLA-ASSOCIATED PROTEIN 97"/>
    <property type="match status" value="1"/>
</dbReference>
<dbReference type="AlphaFoldDB" id="A0A2P6V1S1"/>
<dbReference type="PANTHER" id="PTHR23035">
    <property type="entry name" value="CILIA- AND FLAGELLA-ASSOCIATED PROTEIN 97-RELATED"/>
    <property type="match status" value="1"/>
</dbReference>
<evidence type="ECO:0000313" key="4">
    <source>
        <dbReference type="Proteomes" id="UP000239649"/>
    </source>
</evidence>
<proteinExistence type="inferred from homology"/>
<dbReference type="STRING" id="554055.A0A2P6V1S1"/>
<gene>
    <name evidence="3" type="ORF">C2E20_8329</name>
</gene>
<feature type="compositionally biased region" description="Polar residues" evidence="2">
    <location>
        <begin position="190"/>
        <end position="201"/>
    </location>
</feature>
<comment type="caution">
    <text evidence="3">The sequence shown here is derived from an EMBL/GenBank/DDBJ whole genome shotgun (WGS) entry which is preliminary data.</text>
</comment>
<reference evidence="3 4" key="1">
    <citation type="journal article" date="2018" name="Plant J.">
        <title>Genome sequences of Chlorella sorokiniana UTEX 1602 and Micractinium conductrix SAG 241.80: implications to maltose excretion by a green alga.</title>
        <authorList>
            <person name="Arriola M.B."/>
            <person name="Velmurugan N."/>
            <person name="Zhang Y."/>
            <person name="Plunkett M.H."/>
            <person name="Hondzo H."/>
            <person name="Barney B.M."/>
        </authorList>
    </citation>
    <scope>NUCLEOTIDE SEQUENCE [LARGE SCALE GENOMIC DNA]</scope>
    <source>
        <strain evidence="3 4">SAG 241.80</strain>
    </source>
</reference>
<sequence length="333" mass="35030">MARISQPGAGAPAETADDQSAPEARVDMPSEQPEVQAASSDADAAQTGGAAGGAADAAASDSPHEDAPSAEQQNEELEEEDEGQHGEDAEDEAEAGVEEQPAGGESGDAAARAGQAAGDSCDSAEQQREADEPAEAVAEEGEGDAAGEQDGDAADEDEAEEEEAEAEGAEEEAQPAASASAAAAVATRASAGSSRRTNKLTFTGPPKCLERRPRLAARANYSHSQARVRQILRDNEALVRRLGEIAYKPPEHERSQQKHDQFMANVAASATKRRATEAGKVMKQNLRIYQRLQAVKPSRDVARAQHEKDFEKHERMLATLAALKKKGCGGWVK</sequence>
<feature type="compositionally biased region" description="Low complexity" evidence="2">
    <location>
        <begin position="107"/>
        <end position="119"/>
    </location>
</feature>
<evidence type="ECO:0000256" key="2">
    <source>
        <dbReference type="SAM" id="MobiDB-lite"/>
    </source>
</evidence>
<name>A0A2P6V1S1_9CHLO</name>
<dbReference type="InterPro" id="IPR038791">
    <property type="entry name" value="Cfap97/Hemingway"/>
</dbReference>
<protein>
    <submittedName>
        <fullName evidence="3">Sodium potassium calcium exchanger 1 isoform X5</fullName>
    </submittedName>
</protein>
<accession>A0A2P6V1S1</accession>
<keyword evidence="4" id="KW-1185">Reference proteome</keyword>
<dbReference type="OrthoDB" id="515313at2759"/>
<organism evidence="3 4">
    <name type="scientific">Micractinium conductrix</name>
    <dbReference type="NCBI Taxonomy" id="554055"/>
    <lineage>
        <taxon>Eukaryota</taxon>
        <taxon>Viridiplantae</taxon>
        <taxon>Chlorophyta</taxon>
        <taxon>core chlorophytes</taxon>
        <taxon>Trebouxiophyceae</taxon>
        <taxon>Chlorellales</taxon>
        <taxon>Chlorellaceae</taxon>
        <taxon>Chlorella clade</taxon>
        <taxon>Micractinium</taxon>
    </lineage>
</organism>
<feature type="compositionally biased region" description="Acidic residues" evidence="2">
    <location>
        <begin position="73"/>
        <end position="97"/>
    </location>
</feature>
<feature type="compositionally biased region" description="Low complexity" evidence="2">
    <location>
        <begin position="174"/>
        <end position="186"/>
    </location>
</feature>
<dbReference type="EMBL" id="LHPF02000043">
    <property type="protein sequence ID" value="PSC68037.1"/>
    <property type="molecule type" value="Genomic_DNA"/>
</dbReference>
<feature type="compositionally biased region" description="Acidic residues" evidence="2">
    <location>
        <begin position="132"/>
        <end position="173"/>
    </location>
</feature>
<dbReference type="Pfam" id="PF13879">
    <property type="entry name" value="Hmw_CFAP97"/>
    <property type="match status" value="1"/>
</dbReference>
<comment type="similarity">
    <text evidence="1">Belongs to the CFAP97 family.</text>
</comment>
<dbReference type="Proteomes" id="UP000239649">
    <property type="component" value="Unassembled WGS sequence"/>
</dbReference>
<dbReference type="InterPro" id="IPR029488">
    <property type="entry name" value="Hmw/CFAP97"/>
</dbReference>
<feature type="compositionally biased region" description="Low complexity" evidence="2">
    <location>
        <begin position="37"/>
        <end position="61"/>
    </location>
</feature>
<evidence type="ECO:0000256" key="1">
    <source>
        <dbReference type="ARBA" id="ARBA00008315"/>
    </source>
</evidence>
<evidence type="ECO:0000313" key="3">
    <source>
        <dbReference type="EMBL" id="PSC68037.1"/>
    </source>
</evidence>
<feature type="region of interest" description="Disordered" evidence="2">
    <location>
        <begin position="1"/>
        <end position="213"/>
    </location>
</feature>